<reference evidence="1" key="1">
    <citation type="submission" date="2020-07" db="EMBL/GenBank/DDBJ databases">
        <authorList>
            <person name="Ferguson B K."/>
        </authorList>
    </citation>
    <scope>NUCLEOTIDE SEQUENCE</scope>
    <source>
        <strain evidence="1">L06</strain>
    </source>
</reference>
<organism evidence="1">
    <name type="scientific">Bracon brevicornis</name>
    <dbReference type="NCBI Taxonomy" id="1563983"/>
    <lineage>
        <taxon>Eukaryota</taxon>
        <taxon>Metazoa</taxon>
        <taxon>Ecdysozoa</taxon>
        <taxon>Arthropoda</taxon>
        <taxon>Hexapoda</taxon>
        <taxon>Insecta</taxon>
        <taxon>Pterygota</taxon>
        <taxon>Neoptera</taxon>
        <taxon>Endopterygota</taxon>
        <taxon>Hymenoptera</taxon>
        <taxon>Apocrita</taxon>
        <taxon>Ichneumonoidea</taxon>
        <taxon>Braconidae</taxon>
        <taxon>Braconinae</taxon>
        <taxon>Bracon</taxon>
    </lineage>
</organism>
<accession>A0A6V7KLB6</accession>
<protein>
    <submittedName>
        <fullName evidence="1">Uncharacterized protein</fullName>
    </submittedName>
</protein>
<proteinExistence type="predicted"/>
<evidence type="ECO:0000313" key="1">
    <source>
        <dbReference type="EMBL" id="CAD1565052.1"/>
    </source>
</evidence>
<dbReference type="EMBL" id="CADCXW020000158">
    <property type="protein sequence ID" value="CAD1565052.1"/>
    <property type="molecule type" value="Genomic_DNA"/>
</dbReference>
<name>A0A6V7KLB6_9HYME</name>
<gene>
    <name evidence="1" type="ORF">BBRV_LOCUS82953</name>
</gene>
<dbReference type="AlphaFoldDB" id="A0A6V7KLB6"/>
<sequence>MILSDAFLPGGRGPCQEDKRLAAAQRHWQLGLLASRKEAARGLVRIETILGQLMLPDLSLVLWIVAKLLLTALHGQGKN</sequence>